<dbReference type="AlphaFoldDB" id="K9ET41"/>
<sequence length="347" mass="38513">MKKSLLSIVAFFSLVSCTNEIPLDYGNEPSKLIVNALLDAQKQENKIVVALTGHNQVTYITDARIKVFVNEELKEEITAATYNETAQGASPGDYFSSTHFVPGDKVKIEVSTADSQFKAWGEALVPSSMVIERIDTTSVFITTPFDTQRFIKLNVTFTDNANVDNYYRIAIERIQTVDAVSSNTDNDTTVIVNTVERLISREDVVLTDGRPTPMDGKNIFDSPENKYGVFDNSRINGRYTMSVSTEYYPYGQNLYYGVYENLKDIKNVKTNILVHLLGISEGEYYYLRALNILDSDNSGGPFNEAIKLPSNITGGIGIVGISTGTSLKLDLQDYKPVLPATKSIVNR</sequence>
<keyword evidence="2" id="KW-1185">Reference proteome</keyword>
<evidence type="ECO:0000313" key="2">
    <source>
        <dbReference type="Proteomes" id="UP000009872"/>
    </source>
</evidence>
<dbReference type="HOGENOM" id="CLU_068622_0_0_10"/>
<reference evidence="1 2" key="1">
    <citation type="submission" date="2012-09" db="EMBL/GenBank/DDBJ databases">
        <title>The Genome Sequence of Bacteroides oleiciplenus YIT 12058.</title>
        <authorList>
            <consortium name="The Broad Institute Genome Sequencing Platform"/>
            <person name="Earl A."/>
            <person name="Ward D."/>
            <person name="Feldgarden M."/>
            <person name="Gevers D."/>
            <person name="Morotomi M."/>
            <person name="Walker B."/>
            <person name="Young S.K."/>
            <person name="Zeng Q."/>
            <person name="Gargeya S."/>
            <person name="Fitzgerald M."/>
            <person name="Haas B."/>
            <person name="Abouelleil A."/>
            <person name="Alvarado L."/>
            <person name="Arachchi H.M."/>
            <person name="Berlin A.M."/>
            <person name="Chapman S.B."/>
            <person name="Goldberg J."/>
            <person name="Griggs A."/>
            <person name="Gujja S."/>
            <person name="Hansen M."/>
            <person name="Howarth C."/>
            <person name="Imamovic A."/>
            <person name="Larimer J."/>
            <person name="McCowen C."/>
            <person name="Montmayeur A."/>
            <person name="Murphy C."/>
            <person name="Neiman D."/>
            <person name="Pearson M."/>
            <person name="Priest M."/>
            <person name="Roberts A."/>
            <person name="Saif S."/>
            <person name="Shea T."/>
            <person name="Sisk P."/>
            <person name="Sykes S."/>
            <person name="Wortman J."/>
            <person name="Nusbaum C."/>
            <person name="Birren B."/>
        </authorList>
    </citation>
    <scope>NUCLEOTIDE SEQUENCE [LARGE SCALE GENOMIC DNA]</scope>
    <source>
        <strain evidence="1 2">YIT 12058</strain>
    </source>
</reference>
<dbReference type="STRING" id="742727.HMPREF9447_00775"/>
<organism evidence="1 2">
    <name type="scientific">Bacteroides oleiciplenus YIT 12058</name>
    <dbReference type="NCBI Taxonomy" id="742727"/>
    <lineage>
        <taxon>Bacteria</taxon>
        <taxon>Pseudomonadati</taxon>
        <taxon>Bacteroidota</taxon>
        <taxon>Bacteroidia</taxon>
        <taxon>Bacteroidales</taxon>
        <taxon>Bacteroidaceae</taxon>
        <taxon>Bacteroides</taxon>
    </lineage>
</organism>
<protein>
    <recommendedName>
        <fullName evidence="3">DUF4249 domain-containing protein</fullName>
    </recommendedName>
</protein>
<evidence type="ECO:0008006" key="3">
    <source>
        <dbReference type="Google" id="ProtNLM"/>
    </source>
</evidence>
<gene>
    <name evidence="1" type="ORF">HMPREF9447_00775</name>
</gene>
<dbReference type="Pfam" id="PF14054">
    <property type="entry name" value="DUF4249"/>
    <property type="match status" value="1"/>
</dbReference>
<accession>K9ET41</accession>
<dbReference type="InterPro" id="IPR025345">
    <property type="entry name" value="DUF4249"/>
</dbReference>
<dbReference type="Proteomes" id="UP000009872">
    <property type="component" value="Unassembled WGS sequence"/>
</dbReference>
<dbReference type="EMBL" id="ADLF01000002">
    <property type="protein sequence ID" value="EKU92325.1"/>
    <property type="molecule type" value="Genomic_DNA"/>
</dbReference>
<dbReference type="RefSeq" id="WP_009128234.1">
    <property type="nucleotide sequence ID" value="NZ_JH992940.1"/>
</dbReference>
<evidence type="ECO:0000313" key="1">
    <source>
        <dbReference type="EMBL" id="EKU92325.1"/>
    </source>
</evidence>
<proteinExistence type="predicted"/>
<name>K9ET41_9BACE</name>
<dbReference type="eggNOG" id="ENOG5033MQX">
    <property type="taxonomic scope" value="Bacteria"/>
</dbReference>
<comment type="caution">
    <text evidence="1">The sequence shown here is derived from an EMBL/GenBank/DDBJ whole genome shotgun (WGS) entry which is preliminary data.</text>
</comment>
<dbReference type="PATRIC" id="fig|742727.4.peg.775"/>
<dbReference type="OrthoDB" id="1077294at2"/>
<dbReference type="PROSITE" id="PS51257">
    <property type="entry name" value="PROKAR_LIPOPROTEIN"/>
    <property type="match status" value="1"/>
</dbReference>